<name>A0ABW2WK44_9ACTN</name>
<dbReference type="EMBL" id="JBHTGL010000005">
    <property type="protein sequence ID" value="MFD0621899.1"/>
    <property type="molecule type" value="Genomic_DNA"/>
</dbReference>
<gene>
    <name evidence="3" type="ORF">ACFQ2K_02890</name>
</gene>
<evidence type="ECO:0000313" key="4">
    <source>
        <dbReference type="Proteomes" id="UP001596915"/>
    </source>
</evidence>
<proteinExistence type="predicted"/>
<evidence type="ECO:0000313" key="3">
    <source>
        <dbReference type="EMBL" id="MFD0621899.1"/>
    </source>
</evidence>
<keyword evidence="4" id="KW-1185">Reference proteome</keyword>
<feature type="transmembrane region" description="Helical" evidence="2">
    <location>
        <begin position="20"/>
        <end position="38"/>
    </location>
</feature>
<accession>A0ABW2WK44</accession>
<keyword evidence="2" id="KW-1133">Transmembrane helix</keyword>
<keyword evidence="2" id="KW-0472">Membrane</keyword>
<evidence type="ECO:0008006" key="5">
    <source>
        <dbReference type="Google" id="ProtNLM"/>
    </source>
</evidence>
<keyword evidence="2" id="KW-0812">Transmembrane</keyword>
<sequence length="161" mass="18118">MAPAFGWLDASWLIGAFWDARWWLMSSAVAAMCVWLWARRWWLRRARTMLRDRAVVALVPAAGFDPSLEEIDRHAARLARVPAVVGWAPERAVGVRIRLSSDEGRLSYRLEGPARAAALLRLRSFPDVDVVEPGAGHDEVPRIRFDGVPPLEPDNHGDEDE</sequence>
<protein>
    <recommendedName>
        <fullName evidence="5">Alkaline shock response membrane anchor protein AmaP</fullName>
    </recommendedName>
</protein>
<comment type="caution">
    <text evidence="3">The sequence shown here is derived from an EMBL/GenBank/DDBJ whole genome shotgun (WGS) entry which is preliminary data.</text>
</comment>
<organism evidence="3 4">
    <name type="scientific">Streptomyces sanglieri</name>
    <dbReference type="NCBI Taxonomy" id="193460"/>
    <lineage>
        <taxon>Bacteria</taxon>
        <taxon>Bacillati</taxon>
        <taxon>Actinomycetota</taxon>
        <taxon>Actinomycetes</taxon>
        <taxon>Kitasatosporales</taxon>
        <taxon>Streptomycetaceae</taxon>
        <taxon>Streptomyces</taxon>
    </lineage>
</organism>
<feature type="region of interest" description="Disordered" evidence="1">
    <location>
        <begin position="139"/>
        <end position="161"/>
    </location>
</feature>
<reference evidence="4" key="1">
    <citation type="journal article" date="2019" name="Int. J. Syst. Evol. Microbiol.">
        <title>The Global Catalogue of Microorganisms (GCM) 10K type strain sequencing project: providing services to taxonomists for standard genome sequencing and annotation.</title>
        <authorList>
            <consortium name="The Broad Institute Genomics Platform"/>
            <consortium name="The Broad Institute Genome Sequencing Center for Infectious Disease"/>
            <person name="Wu L."/>
            <person name="Ma J."/>
        </authorList>
    </citation>
    <scope>NUCLEOTIDE SEQUENCE [LARGE SCALE GENOMIC DNA]</scope>
    <source>
        <strain evidence="4">JCM 12607</strain>
    </source>
</reference>
<dbReference type="Proteomes" id="UP001596915">
    <property type="component" value="Unassembled WGS sequence"/>
</dbReference>
<evidence type="ECO:0000256" key="2">
    <source>
        <dbReference type="SAM" id="Phobius"/>
    </source>
</evidence>
<evidence type="ECO:0000256" key="1">
    <source>
        <dbReference type="SAM" id="MobiDB-lite"/>
    </source>
</evidence>